<evidence type="ECO:0000313" key="5">
    <source>
        <dbReference type="EMBL" id="BAO81746.1"/>
    </source>
</evidence>
<feature type="domain" description="GGDEF" evidence="4">
    <location>
        <begin position="406"/>
        <end position="538"/>
    </location>
</feature>
<evidence type="ECO:0000259" key="2">
    <source>
        <dbReference type="PROSITE" id="PS50113"/>
    </source>
</evidence>
<name>A0A060NI71_9BURK</name>
<dbReference type="Proteomes" id="UP000067461">
    <property type="component" value="Chromosome"/>
</dbReference>
<dbReference type="PROSITE" id="PS50113">
    <property type="entry name" value="PAC"/>
    <property type="match status" value="1"/>
</dbReference>
<evidence type="ECO:0000256" key="1">
    <source>
        <dbReference type="ARBA" id="ARBA00051114"/>
    </source>
</evidence>
<gene>
    <name evidence="5" type="ORF">SRAA_1892</name>
</gene>
<dbReference type="InterPro" id="IPR000160">
    <property type="entry name" value="GGDEF_dom"/>
</dbReference>
<dbReference type="PROSITE" id="PS50883">
    <property type="entry name" value="EAL"/>
    <property type="match status" value="1"/>
</dbReference>
<dbReference type="AlphaFoldDB" id="A0A060NI71"/>
<dbReference type="Pfam" id="PF00990">
    <property type="entry name" value="GGDEF"/>
    <property type="match status" value="1"/>
</dbReference>
<dbReference type="InterPro" id="IPR013656">
    <property type="entry name" value="PAS_4"/>
</dbReference>
<dbReference type="SMART" id="SM00086">
    <property type="entry name" value="PAC"/>
    <property type="match status" value="2"/>
</dbReference>
<dbReference type="PROSITE" id="PS50887">
    <property type="entry name" value="GGDEF"/>
    <property type="match status" value="1"/>
</dbReference>
<protein>
    <submittedName>
        <fullName evidence="5">Predicted signal transduction protein containing a membrane domain, an EAL and a GGDEF domain</fullName>
    </submittedName>
</protein>
<dbReference type="KEGG" id="cbaa:SRAA_1892"/>
<dbReference type="HOGENOM" id="CLU_000445_70_20_4"/>
<dbReference type="InterPro" id="IPR000014">
    <property type="entry name" value="PAS"/>
</dbReference>
<dbReference type="InterPro" id="IPR052155">
    <property type="entry name" value="Biofilm_reg_signaling"/>
</dbReference>
<dbReference type="SMART" id="SM00091">
    <property type="entry name" value="PAS"/>
    <property type="match status" value="4"/>
</dbReference>
<dbReference type="InterPro" id="IPR043128">
    <property type="entry name" value="Rev_trsase/Diguanyl_cyclase"/>
</dbReference>
<dbReference type="STRING" id="1458425.SRAA_1892"/>
<dbReference type="SMART" id="SM00267">
    <property type="entry name" value="GGDEF"/>
    <property type="match status" value="1"/>
</dbReference>
<comment type="catalytic activity">
    <reaction evidence="1">
        <text>3',3'-c-di-GMP + H2O = 5'-phosphoguanylyl(3'-&gt;5')guanosine + H(+)</text>
        <dbReference type="Rhea" id="RHEA:24902"/>
        <dbReference type="ChEBI" id="CHEBI:15377"/>
        <dbReference type="ChEBI" id="CHEBI:15378"/>
        <dbReference type="ChEBI" id="CHEBI:58754"/>
        <dbReference type="ChEBI" id="CHEBI:58805"/>
        <dbReference type="EC" id="3.1.4.52"/>
    </reaction>
    <physiologicalReaction direction="left-to-right" evidence="1">
        <dbReference type="Rhea" id="RHEA:24903"/>
    </physiologicalReaction>
</comment>
<organism evidence="5 6">
    <name type="scientific">Serpentinimonas raichei</name>
    <dbReference type="NCBI Taxonomy" id="1458425"/>
    <lineage>
        <taxon>Bacteria</taxon>
        <taxon>Pseudomonadati</taxon>
        <taxon>Pseudomonadota</taxon>
        <taxon>Betaproteobacteria</taxon>
        <taxon>Burkholderiales</taxon>
        <taxon>Comamonadaceae</taxon>
        <taxon>Serpentinimonas</taxon>
    </lineage>
</organism>
<dbReference type="PANTHER" id="PTHR44757">
    <property type="entry name" value="DIGUANYLATE CYCLASE DGCP"/>
    <property type="match status" value="1"/>
</dbReference>
<dbReference type="Gene3D" id="3.30.70.270">
    <property type="match status" value="1"/>
</dbReference>
<keyword evidence="6" id="KW-1185">Reference proteome</keyword>
<evidence type="ECO:0000259" key="4">
    <source>
        <dbReference type="PROSITE" id="PS50887"/>
    </source>
</evidence>
<dbReference type="InterPro" id="IPR001610">
    <property type="entry name" value="PAC"/>
</dbReference>
<dbReference type="Gene3D" id="3.20.20.450">
    <property type="entry name" value="EAL domain"/>
    <property type="match status" value="1"/>
</dbReference>
<dbReference type="InterPro" id="IPR035965">
    <property type="entry name" value="PAS-like_dom_sf"/>
</dbReference>
<dbReference type="PANTHER" id="PTHR44757:SF2">
    <property type="entry name" value="BIOFILM ARCHITECTURE MAINTENANCE PROTEIN MBAA"/>
    <property type="match status" value="1"/>
</dbReference>
<dbReference type="EMBL" id="AP014568">
    <property type="protein sequence ID" value="BAO81746.1"/>
    <property type="molecule type" value="Genomic_DNA"/>
</dbReference>
<feature type="domain" description="PAC" evidence="2">
    <location>
        <begin position="322"/>
        <end position="374"/>
    </location>
</feature>
<dbReference type="NCBIfam" id="TIGR00254">
    <property type="entry name" value="GGDEF"/>
    <property type="match status" value="1"/>
</dbReference>
<dbReference type="FunFam" id="3.20.20.450:FF:000001">
    <property type="entry name" value="Cyclic di-GMP phosphodiesterase yahA"/>
    <property type="match status" value="1"/>
</dbReference>
<dbReference type="Gene3D" id="3.30.450.20">
    <property type="entry name" value="PAS domain"/>
    <property type="match status" value="3"/>
</dbReference>
<dbReference type="FunFam" id="3.30.70.270:FF:000001">
    <property type="entry name" value="Diguanylate cyclase domain protein"/>
    <property type="match status" value="1"/>
</dbReference>
<dbReference type="CDD" id="cd01949">
    <property type="entry name" value="GGDEF"/>
    <property type="match status" value="1"/>
</dbReference>
<reference evidence="5 6" key="1">
    <citation type="journal article" date="2014" name="Nat. Commun.">
        <title>Physiological and genomic features of highly alkaliphilic hydrogen-utilizing Betaproteobacteria from a continental serpentinizing site.</title>
        <authorList>
            <person name="Suzuki S."/>
            <person name="Kuenen J.G."/>
            <person name="Schipper K."/>
            <person name="van der Velde S."/>
            <person name="Ishii S."/>
            <person name="Wu A."/>
            <person name="Sorokin D.Y."/>
            <person name="Tenney A."/>
            <person name="Meng X.Y."/>
            <person name="Morrill P.L."/>
            <person name="Kamagata Y."/>
            <person name="Muyzer G."/>
            <person name="Nealson K.H."/>
        </authorList>
    </citation>
    <scope>NUCLEOTIDE SEQUENCE [LARGE SCALE GENOMIC DNA]</scope>
    <source>
        <strain evidence="5 6">A1</strain>
    </source>
</reference>
<dbReference type="InterPro" id="IPR035919">
    <property type="entry name" value="EAL_sf"/>
</dbReference>
<dbReference type="CDD" id="cd01948">
    <property type="entry name" value="EAL"/>
    <property type="match status" value="1"/>
</dbReference>
<dbReference type="SUPFAM" id="SSF55073">
    <property type="entry name" value="Nucleotide cyclase"/>
    <property type="match status" value="1"/>
</dbReference>
<evidence type="ECO:0000313" key="6">
    <source>
        <dbReference type="Proteomes" id="UP000067461"/>
    </source>
</evidence>
<dbReference type="OrthoDB" id="9813903at2"/>
<sequence>MNHIQWEPLLERLLEAVWLVDPNTLRIVAANPCAADLLQLPLHRLRGSLASDHSASPQDLHFWSTLAQDGLGSLQSEALLRRADGQTVRVLRRISVLPNAEGPPLHLVAMQDQTQQHQTEQQLEHLLAELRATLESTADGILVCDLDGRIRAFNRLFAQLWDLPATLLSQQDDEAIHTWMVGRVTDADSYGLRLGQIQRLPLLECTDVLVLQSGRVLERIARPQYARGRPIGRVFAYRDVTERTAIEAKLRLASKVFESSLDAIFITDPQHWVLVCNPAAERLTGHTHAALAQCDATGLFFSPTRPDWSKDLLHQLQQQGYWEGELWYRRPDQSALALLVSWVVLRDGAGQPLNTVLFAKDLSEKLAAQQRIEQLAYTDPLTGLPNRLTLTERVGHAIRVAQRSGTGFAVMFLDLDRFKHINDSLGHLFGDKVLIEIASRLQTCLRQTDTLCRLGGDEFVIHLHEADAAGAEITARRLIEAVVQPVEIEGLYFNLSCSLGIALYPDDGASLDELIRLSDTAMYEVKERGKGHYRFYRPEMNANLLARIQLDHALREGLRAQQFVLHYQPRIDLRSGQLRSCEALLRWQHPERGLVLPSEFIGVAEETGFIVTLGDWVLDSAVQQAAAWLHAGTPCPVAVNVSALQFHQTDWVARVARALNAHALPAELLELELTESILIRDADEALERLLALRDLGVRLSLDDFGTGYSSLTYLKRFPLQQLKIDRCFIATMHTDPVDAAIVAAIIQMGQALQMEVVAEGVELAEQHARLLALGCDQFQGFLCSPAVPPEPFGQFLRQAR</sequence>
<dbReference type="InterPro" id="IPR000700">
    <property type="entry name" value="PAS-assoc_C"/>
</dbReference>
<feature type="domain" description="EAL" evidence="3">
    <location>
        <begin position="547"/>
        <end position="800"/>
    </location>
</feature>
<evidence type="ECO:0000259" key="3">
    <source>
        <dbReference type="PROSITE" id="PS50883"/>
    </source>
</evidence>
<proteinExistence type="predicted"/>
<dbReference type="SMART" id="SM00052">
    <property type="entry name" value="EAL"/>
    <property type="match status" value="1"/>
</dbReference>
<dbReference type="Pfam" id="PF00563">
    <property type="entry name" value="EAL"/>
    <property type="match status" value="1"/>
</dbReference>
<dbReference type="NCBIfam" id="TIGR00229">
    <property type="entry name" value="sensory_box"/>
    <property type="match status" value="1"/>
</dbReference>
<dbReference type="CDD" id="cd00130">
    <property type="entry name" value="PAS"/>
    <property type="match status" value="2"/>
</dbReference>
<dbReference type="SUPFAM" id="SSF141868">
    <property type="entry name" value="EAL domain-like"/>
    <property type="match status" value="1"/>
</dbReference>
<dbReference type="SUPFAM" id="SSF55785">
    <property type="entry name" value="PYP-like sensor domain (PAS domain)"/>
    <property type="match status" value="3"/>
</dbReference>
<dbReference type="Pfam" id="PF13426">
    <property type="entry name" value="PAS_9"/>
    <property type="match status" value="1"/>
</dbReference>
<dbReference type="GO" id="GO:0071111">
    <property type="term" value="F:cyclic-guanylate-specific phosphodiesterase activity"/>
    <property type="evidence" value="ECO:0007669"/>
    <property type="project" value="UniProtKB-EC"/>
</dbReference>
<dbReference type="Pfam" id="PF08448">
    <property type="entry name" value="PAS_4"/>
    <property type="match status" value="1"/>
</dbReference>
<accession>A0A060NI71</accession>
<dbReference type="Pfam" id="PF13188">
    <property type="entry name" value="PAS_8"/>
    <property type="match status" value="1"/>
</dbReference>
<dbReference type="GO" id="GO:0071732">
    <property type="term" value="P:cellular response to nitric oxide"/>
    <property type="evidence" value="ECO:0007669"/>
    <property type="project" value="UniProtKB-ARBA"/>
</dbReference>
<dbReference type="RefSeq" id="WP_045532349.1">
    <property type="nucleotide sequence ID" value="NZ_AP014568.1"/>
</dbReference>
<dbReference type="InterPro" id="IPR001633">
    <property type="entry name" value="EAL_dom"/>
</dbReference>
<dbReference type="InterPro" id="IPR029787">
    <property type="entry name" value="Nucleotide_cyclase"/>
</dbReference>